<feature type="signal peptide" evidence="1">
    <location>
        <begin position="1"/>
        <end position="19"/>
    </location>
</feature>
<dbReference type="InterPro" id="IPR041700">
    <property type="entry name" value="OMP_b-brl_3"/>
</dbReference>
<evidence type="ECO:0000313" key="3">
    <source>
        <dbReference type="EMBL" id="SDC65249.1"/>
    </source>
</evidence>
<protein>
    <submittedName>
        <fullName evidence="3">CarboxypepD_reg-like domain-containing protein</fullName>
    </submittedName>
</protein>
<sequence>MKKTGMIAILLIAALWVQAQGGITGTLLDTQTKKGLYLATVTVYKAADTSIITYRLSAADGAFKVPGLPLHTPLRVIATFTGYKVMRKDFTLTSGTLNLDTLWMAPDSTSLDEVLVVAERPPMAVRRDTIEFNAAAFKTLPNALVEDLLKKLPGVQVDRDGNITVNGKPVNRITVDGKAFFGDDPKMATRNLPSNVIDKVQVTDDKEELLRRGDDNINNVGKVINLTFKKGVKKGMFGKAYAGAGTADTYEAGAIANVFRDTLQVSALGYTNNLNRPGFSFSELMQTGGIQRNSDVNSNRSISIWRNASGGTGIRINNINFGGITEYGGISTSSGLGLNINHSPNSKQSIFGQYFYGNVKVDVSNDGYTEYNNGDTILKRTEDEKAKVLINAHNVGLGAKFRPDSLTSILAGINYMAGNTADDRYTLVKNTSSVLGNLSDGRVDLDRADISRNYRHYLNYNRLSGVKKGRKFNLNHQLIWQLRDNEARTHAAIQYRYPQVKDSLFDQLRNEKVPTLNASIYGNYSEPVIKDLSVRVDARYEYEQLSNTIHTYGLDGSGQFTRLNDALSNRFERTSNSFSTAAGLEYKYKKLSITPRLRYQAQRFVNRLVSMPEDVVQRLNTFLPELGIVYGKLNIDYRKEIILPNYRYLIPVFDNTNPYVINKGNPDLLPAIRHSVQLNMYANDPKLGLNVWGWARAATIKNDVIQNVVLQDNGTQLILPVNADGGKSIAGNGGINKQNKFSQRFTVNSNIGFYYEYNENFFSYNYQQSRQYRNNVNLWGGIGLNWNDVFEWNNNINYGGQKVRNSNTALFQSYNVTNYEISSEQILRWPKHIILENNIAFIQNSAIVDPSLRRFVRWNAALNITMMKNEAGVLRLGVYDILRKMNNTDVVLSQNMLRYSRGNVLGNYYMATFTYNIRPTGAKKKVGGQSLLLF</sequence>
<dbReference type="RefSeq" id="WP_245729135.1">
    <property type="nucleotide sequence ID" value="NZ_FMZO01000003.1"/>
</dbReference>
<dbReference type="Pfam" id="PF14905">
    <property type="entry name" value="OMP_b-brl_3"/>
    <property type="match status" value="1"/>
</dbReference>
<organism evidence="3 4">
    <name type="scientific">Niabella drilacis (strain DSM 25811 / CCM 8410 / CCUG 62505 / LMG 26954 / E90)</name>
    <dbReference type="NCBI Taxonomy" id="1285928"/>
    <lineage>
        <taxon>Bacteria</taxon>
        <taxon>Pseudomonadati</taxon>
        <taxon>Bacteroidota</taxon>
        <taxon>Chitinophagia</taxon>
        <taxon>Chitinophagales</taxon>
        <taxon>Chitinophagaceae</taxon>
        <taxon>Niabella</taxon>
    </lineage>
</organism>
<dbReference type="SUPFAM" id="SSF56935">
    <property type="entry name" value="Porins"/>
    <property type="match status" value="1"/>
</dbReference>
<feature type="domain" description="Outer membrane protein beta-barrel" evidence="2">
    <location>
        <begin position="467"/>
        <end position="770"/>
    </location>
</feature>
<reference evidence="4" key="1">
    <citation type="submission" date="2016-10" db="EMBL/GenBank/DDBJ databases">
        <authorList>
            <person name="Varghese N."/>
            <person name="Submissions S."/>
        </authorList>
    </citation>
    <scope>NUCLEOTIDE SEQUENCE [LARGE SCALE GENOMIC DNA]</scope>
    <source>
        <strain evidence="4">DSM 25811 / CCM 8410 / LMG 26954 / E90</strain>
    </source>
</reference>
<name>A0A1G6NBM0_NIADE</name>
<feature type="chain" id="PRO_5011620267" evidence="1">
    <location>
        <begin position="20"/>
        <end position="934"/>
    </location>
</feature>
<evidence type="ECO:0000313" key="4">
    <source>
        <dbReference type="Proteomes" id="UP000198757"/>
    </source>
</evidence>
<gene>
    <name evidence="3" type="ORF">SAMN04487894_103222</name>
</gene>
<evidence type="ECO:0000259" key="2">
    <source>
        <dbReference type="Pfam" id="PF14905"/>
    </source>
</evidence>
<dbReference type="SUPFAM" id="SSF49464">
    <property type="entry name" value="Carboxypeptidase regulatory domain-like"/>
    <property type="match status" value="1"/>
</dbReference>
<accession>A0A1G6NBM0</accession>
<dbReference type="Proteomes" id="UP000198757">
    <property type="component" value="Unassembled WGS sequence"/>
</dbReference>
<dbReference type="InterPro" id="IPR008969">
    <property type="entry name" value="CarboxyPept-like_regulatory"/>
</dbReference>
<dbReference type="STRING" id="1285928.SAMN04487894_103222"/>
<dbReference type="AlphaFoldDB" id="A0A1G6NBM0"/>
<proteinExistence type="predicted"/>
<evidence type="ECO:0000256" key="1">
    <source>
        <dbReference type="SAM" id="SignalP"/>
    </source>
</evidence>
<dbReference type="EMBL" id="FMZO01000003">
    <property type="protein sequence ID" value="SDC65249.1"/>
    <property type="molecule type" value="Genomic_DNA"/>
</dbReference>
<keyword evidence="4" id="KW-1185">Reference proteome</keyword>
<keyword evidence="1" id="KW-0732">Signal</keyword>